<dbReference type="Proteomes" id="UP000236621">
    <property type="component" value="Unassembled WGS sequence"/>
</dbReference>
<feature type="region of interest" description="Disordered" evidence="6">
    <location>
        <begin position="213"/>
        <end position="271"/>
    </location>
</feature>
<feature type="compositionally biased region" description="Low complexity" evidence="6">
    <location>
        <begin position="251"/>
        <end position="266"/>
    </location>
</feature>
<feature type="compositionally biased region" description="Low complexity" evidence="6">
    <location>
        <begin position="453"/>
        <end position="463"/>
    </location>
</feature>
<dbReference type="STRING" id="45235.A0A2K3QR75"/>
<sequence length="670" mass="71582">MDYTWRPQSQFLVPQRAVTTPTALQANHHHPVTTGTSTASAAVQTLYSHPDIKIISFTAAGSGPRRASGAAVSATLADADLGTLSWSSQLERIIAVGPFRIYRAPGSVAFLSCGSALQPILPKSQCWCIDQANSKFVLQIRRPNYWRIELPISSVEDQKRTRDFRHILDGVLQFEKTQCPFQRPFTVVLPEKPSLPVKKRLWAPTRPDVPSPPSYGAEYCSHGTASTSHSTSHQAGTITPASRGSHGDVTVSSNPSVLGPSSGPSSTATAQADAELGTGVTWLPNEESGSILAAAEGWTAACWCETAQPLPPAAYRVSPNRDEARRNDAGADDTTASLASSATTCARGAALDALADMMMPETRAPSSHHDESLSAPLPLRVEPASAPDDDPTGPSQDVAQQGAGCENILLKPRLRHTAGFGMGRPFTSPPQLTLVIFTPAKFTTVDAPGYEPGLSAGASPSGSQDSFHRVPPWTSSNTPLPPSPPASQSEFCGAQPCSDDGDMESYQDTTACNADDQTVATGCHLDSHIFKTHQSPDGAVDRCDSTSIELQRTRARHRAAATGDPTMKRAMSPLPPQANVSDQPQHRQTTLGIVRRLPISIIAKTCEILLGPPSHLIALMLKVASKICAGEWRGRVDGYGEGGEYIPVQWDYSNDEFSDWTDDDEPLVSQ</sequence>
<evidence type="ECO:0000256" key="1">
    <source>
        <dbReference type="ARBA" id="ARBA00003594"/>
    </source>
</evidence>
<name>A0A2K3QR75_9HYPO</name>
<dbReference type="InterPro" id="IPR024758">
    <property type="entry name" value="Inp1"/>
</dbReference>
<protein>
    <recommendedName>
        <fullName evidence="4">Inheritance of peroxisomes protein 1</fullName>
    </recommendedName>
</protein>
<feature type="region of interest" description="Disordered" evidence="6">
    <location>
        <begin position="380"/>
        <end position="399"/>
    </location>
</feature>
<feature type="region of interest" description="Disordered" evidence="6">
    <location>
        <begin position="453"/>
        <end position="508"/>
    </location>
</feature>
<gene>
    <name evidence="7" type="ORF">TCAP_00071</name>
</gene>
<keyword evidence="5" id="KW-0472">Membrane</keyword>
<feature type="compositionally biased region" description="Low complexity" evidence="6">
    <location>
        <begin position="221"/>
        <end position="237"/>
    </location>
</feature>
<comment type="function">
    <text evidence="1">Required for peroxisome inheritance.</text>
</comment>
<dbReference type="GO" id="GO:0045033">
    <property type="term" value="P:peroxisome inheritance"/>
    <property type="evidence" value="ECO:0007669"/>
    <property type="project" value="InterPro"/>
</dbReference>
<comment type="caution">
    <text evidence="7">The sequence shown here is derived from an EMBL/GenBank/DDBJ whole genome shotgun (WGS) entry which is preliminary data.</text>
</comment>
<reference evidence="7 8" key="1">
    <citation type="submission" date="2017-08" db="EMBL/GenBank/DDBJ databases">
        <title>Harnessing the power of phylogenomics to disentangle the directionality and signatures of interkingdom host jumping in the parasitic fungal genus Tolypocladium.</title>
        <authorList>
            <person name="Quandt C.A."/>
            <person name="Patterson W."/>
            <person name="Spatafora J.W."/>
        </authorList>
    </citation>
    <scope>NUCLEOTIDE SEQUENCE [LARGE SCALE GENOMIC DNA]</scope>
    <source>
        <strain evidence="7 8">CBS 113982</strain>
    </source>
</reference>
<comment type="subcellular location">
    <subcellularLocation>
        <location evidence="2">Peroxisome membrane</location>
        <topology evidence="2">Peripheral membrane protein</topology>
    </subcellularLocation>
</comment>
<dbReference type="EMBL" id="NRSZ01000015">
    <property type="protein sequence ID" value="PNY30017.1"/>
    <property type="molecule type" value="Genomic_DNA"/>
</dbReference>
<feature type="compositionally biased region" description="Basic and acidic residues" evidence="6">
    <location>
        <begin position="319"/>
        <end position="329"/>
    </location>
</feature>
<proteinExistence type="inferred from homology"/>
<comment type="similarity">
    <text evidence="3">Belongs to the INP1 family.</text>
</comment>
<evidence type="ECO:0000256" key="6">
    <source>
        <dbReference type="SAM" id="MobiDB-lite"/>
    </source>
</evidence>
<evidence type="ECO:0000256" key="5">
    <source>
        <dbReference type="ARBA" id="ARBA00023136"/>
    </source>
</evidence>
<dbReference type="OrthoDB" id="4097008at2759"/>
<dbReference type="AlphaFoldDB" id="A0A2K3QR75"/>
<evidence type="ECO:0000256" key="2">
    <source>
        <dbReference type="ARBA" id="ARBA00004421"/>
    </source>
</evidence>
<feature type="region of interest" description="Disordered" evidence="6">
    <location>
        <begin position="312"/>
        <end position="340"/>
    </location>
</feature>
<keyword evidence="8" id="KW-1185">Reference proteome</keyword>
<evidence type="ECO:0000313" key="8">
    <source>
        <dbReference type="Proteomes" id="UP000236621"/>
    </source>
</evidence>
<evidence type="ECO:0000313" key="7">
    <source>
        <dbReference type="EMBL" id="PNY30017.1"/>
    </source>
</evidence>
<evidence type="ECO:0000256" key="4">
    <source>
        <dbReference type="ARBA" id="ARBA00021397"/>
    </source>
</evidence>
<accession>A0A2K3QR75</accession>
<dbReference type="GO" id="GO:0005780">
    <property type="term" value="C:extrinsic component of intraperoxisomal membrane"/>
    <property type="evidence" value="ECO:0007669"/>
    <property type="project" value="InterPro"/>
</dbReference>
<evidence type="ECO:0000256" key="3">
    <source>
        <dbReference type="ARBA" id="ARBA00010707"/>
    </source>
</evidence>
<dbReference type="Pfam" id="PF12634">
    <property type="entry name" value="Inp1"/>
    <property type="match status" value="1"/>
</dbReference>
<organism evidence="7 8">
    <name type="scientific">Tolypocladium capitatum</name>
    <dbReference type="NCBI Taxonomy" id="45235"/>
    <lineage>
        <taxon>Eukaryota</taxon>
        <taxon>Fungi</taxon>
        <taxon>Dikarya</taxon>
        <taxon>Ascomycota</taxon>
        <taxon>Pezizomycotina</taxon>
        <taxon>Sordariomycetes</taxon>
        <taxon>Hypocreomycetidae</taxon>
        <taxon>Hypocreales</taxon>
        <taxon>Ophiocordycipitaceae</taxon>
        <taxon>Tolypocladium</taxon>
    </lineage>
</organism>